<evidence type="ECO:0000313" key="9">
    <source>
        <dbReference type="EMBL" id="PSL03434.1"/>
    </source>
</evidence>
<feature type="domain" description="PAC" evidence="8">
    <location>
        <begin position="789"/>
        <end position="851"/>
    </location>
</feature>
<dbReference type="SMART" id="SM00091">
    <property type="entry name" value="PAS"/>
    <property type="match status" value="2"/>
</dbReference>
<dbReference type="Pfam" id="PF13185">
    <property type="entry name" value="GAF_2"/>
    <property type="match status" value="1"/>
</dbReference>
<dbReference type="InterPro" id="IPR013655">
    <property type="entry name" value="PAS_fold_3"/>
</dbReference>
<name>A0A2P8E1T5_9BACT</name>
<dbReference type="PROSITE" id="PS50112">
    <property type="entry name" value="PAS"/>
    <property type="match status" value="1"/>
</dbReference>
<dbReference type="Gene3D" id="3.30.565.10">
    <property type="entry name" value="Histidine kinase-like ATPase, C-terminal domain"/>
    <property type="match status" value="1"/>
</dbReference>
<evidence type="ECO:0000313" key="10">
    <source>
        <dbReference type="Proteomes" id="UP000240708"/>
    </source>
</evidence>
<dbReference type="InterPro" id="IPR003661">
    <property type="entry name" value="HisK_dim/P_dom"/>
</dbReference>
<dbReference type="EMBL" id="PYGF01000007">
    <property type="protein sequence ID" value="PSL03434.1"/>
    <property type="molecule type" value="Genomic_DNA"/>
</dbReference>
<dbReference type="PANTHER" id="PTHR43304:SF1">
    <property type="entry name" value="PAC DOMAIN-CONTAINING PROTEIN"/>
    <property type="match status" value="1"/>
</dbReference>
<dbReference type="PROSITE" id="PS50113">
    <property type="entry name" value="PAC"/>
    <property type="match status" value="1"/>
</dbReference>
<comment type="catalytic activity">
    <reaction evidence="1">
        <text>ATP + protein L-histidine = ADP + protein N-phospho-L-histidine.</text>
        <dbReference type="EC" id="2.7.13.3"/>
    </reaction>
</comment>
<proteinExistence type="predicted"/>
<evidence type="ECO:0000259" key="6">
    <source>
        <dbReference type="PROSITE" id="PS50109"/>
    </source>
</evidence>
<sequence>MSRNSNQYFQNILLTVKKYQDGNFELLYISSEIRNILGRGDKFYEQSFFNTILPTLPTELFEYLFQALGTGDKIICPIVLKDKTFKLVQIEGYVISQEDSSYLINALLSPVDWKNNIRFSWLVNEQNGVIYSGISPEKELHNSQELLDYLSKKFDFIKPELLEQFFQKAGSEVMPIFPKHLYLTKQSLNGSYFLIEVLNVSSEVEIDSEVLEKPEDLIYYEYYREEDKLEIWGALEKITGHLPSFFKEKAHEKWENLIHPEDLHIYRSHFEKLGKFTYRILHKNDYYIFVEEEISKIEEQGKVWLGVISDVTALKEIEKDLLAKKSVLEQLTGVVPGMVYLMKAFPDHSHQFLFVSEGCRALTELEPEEVIKDEKSLAALIHPEDKDFLDAADREAYLQDKKFESYFRLTTPSGKEKWVYGASNRLKQYQNESIWAGFFIDFTYTKNKELESSLNLKWYKTLFEENPLPIFQYDHNGVILEVNRSFLEKIDLQDKSLLVGKNLFDFIGLNPIRNAYKDSLIKGEGYYEGPYVSHFNNKLFHLRMTAKTLDGGKTFQAILEDISEQEFLQSIISQLTEKTSRLSGLEFFDELTELLATKLQMSYCFIAEMDLELGKGKVISYHKKGKKGNPFIYELKNSPCLDCIHKDEPHIILSGAKTLYPKDIALQDKEISCYIGVPITDLDGTKLGILVLMDENDRPYNTNMSSLLKVLADRIGAEMGRINYEKRLIASEQLFRSIAENFPKGTVEVLDKNLKYVYAEGKEFHDKGINPKELIGSPHLSKYGSYISNEVRKHLDKVFQGESVMFEVITDKQFYLKSGVPLFNDQGEIDRILLVTQNITETKLAEEEREQLIRDLKSQNEELQRFAYITSHNLRAPIVNISSLLELYDVFKPENPENKEVIDNLKVSTSILNSTLEDLIEVVSIKKNKIPKVEKINFKLLTANVEKSLSKQIADSRAIIHKEFSKVPEINYIYSHLENFLINLTTNAIKYKHPDRRPIIHISTEEEDNFIVLTFKDNGIGIDLERYGDRLFGLYQRFHSHVEGKGLGLYLVREQIRAHDGNLKVESTVGEGTTFKIYLRNLISPLENVGDILNGNPT</sequence>
<dbReference type="InterPro" id="IPR005467">
    <property type="entry name" value="His_kinase_dom"/>
</dbReference>
<dbReference type="InterPro" id="IPR029016">
    <property type="entry name" value="GAF-like_dom_sf"/>
</dbReference>
<dbReference type="InterPro" id="IPR003594">
    <property type="entry name" value="HATPase_dom"/>
</dbReference>
<dbReference type="CDD" id="cd00082">
    <property type="entry name" value="HisKA"/>
    <property type="match status" value="1"/>
</dbReference>
<dbReference type="SUPFAM" id="SSF55874">
    <property type="entry name" value="ATPase domain of HSP90 chaperone/DNA topoisomerase II/histidine kinase"/>
    <property type="match status" value="1"/>
</dbReference>
<keyword evidence="4" id="KW-0808">Transferase</keyword>
<dbReference type="SMART" id="SM00387">
    <property type="entry name" value="HATPase_c"/>
    <property type="match status" value="1"/>
</dbReference>
<dbReference type="Gene3D" id="1.10.287.130">
    <property type="match status" value="1"/>
</dbReference>
<dbReference type="InterPro" id="IPR052162">
    <property type="entry name" value="Sensor_kinase/Photoreceptor"/>
</dbReference>
<protein>
    <recommendedName>
        <fullName evidence="2">histidine kinase</fullName>
        <ecNumber evidence="2">2.7.13.3</ecNumber>
    </recommendedName>
</protein>
<comment type="caution">
    <text evidence="9">The sequence shown here is derived from an EMBL/GenBank/DDBJ whole genome shotgun (WGS) entry which is preliminary data.</text>
</comment>
<dbReference type="Pfam" id="PF08447">
    <property type="entry name" value="PAS_3"/>
    <property type="match status" value="2"/>
</dbReference>
<dbReference type="RefSeq" id="WP_106567813.1">
    <property type="nucleotide sequence ID" value="NZ_PYGF01000007.1"/>
</dbReference>
<organism evidence="9 10">
    <name type="scientific">Cecembia rubra</name>
    <dbReference type="NCBI Taxonomy" id="1485585"/>
    <lineage>
        <taxon>Bacteria</taxon>
        <taxon>Pseudomonadati</taxon>
        <taxon>Bacteroidota</taxon>
        <taxon>Cytophagia</taxon>
        <taxon>Cytophagales</taxon>
        <taxon>Cyclobacteriaceae</taxon>
        <taxon>Cecembia</taxon>
    </lineage>
</organism>
<evidence type="ECO:0000256" key="2">
    <source>
        <dbReference type="ARBA" id="ARBA00012438"/>
    </source>
</evidence>
<dbReference type="CDD" id="cd00130">
    <property type="entry name" value="PAS"/>
    <property type="match status" value="1"/>
</dbReference>
<dbReference type="GO" id="GO:0000155">
    <property type="term" value="F:phosphorelay sensor kinase activity"/>
    <property type="evidence" value="ECO:0007669"/>
    <property type="project" value="InterPro"/>
</dbReference>
<dbReference type="InterPro" id="IPR036097">
    <property type="entry name" value="HisK_dim/P_sf"/>
</dbReference>
<keyword evidence="5" id="KW-0418">Kinase</keyword>
<dbReference type="InterPro" id="IPR035965">
    <property type="entry name" value="PAS-like_dom_sf"/>
</dbReference>
<dbReference type="EC" id="2.7.13.3" evidence="2"/>
<dbReference type="SUPFAM" id="SSF55785">
    <property type="entry name" value="PYP-like sensor domain (PAS domain)"/>
    <property type="match status" value="4"/>
</dbReference>
<dbReference type="InterPro" id="IPR004358">
    <property type="entry name" value="Sig_transdc_His_kin-like_C"/>
</dbReference>
<dbReference type="Pfam" id="PF02518">
    <property type="entry name" value="HATPase_c"/>
    <property type="match status" value="1"/>
</dbReference>
<reference evidence="9 10" key="1">
    <citation type="submission" date="2018-03" db="EMBL/GenBank/DDBJ databases">
        <title>Genomic Encyclopedia of Archaeal and Bacterial Type Strains, Phase II (KMG-II): from individual species to whole genera.</title>
        <authorList>
            <person name="Goeker M."/>
        </authorList>
    </citation>
    <scope>NUCLEOTIDE SEQUENCE [LARGE SCALE GENOMIC DNA]</scope>
    <source>
        <strain evidence="9 10">DSM 28057</strain>
    </source>
</reference>
<dbReference type="Gene3D" id="3.30.450.40">
    <property type="match status" value="1"/>
</dbReference>
<dbReference type="Gene3D" id="3.30.450.20">
    <property type="entry name" value="PAS domain"/>
    <property type="match status" value="4"/>
</dbReference>
<dbReference type="PROSITE" id="PS50109">
    <property type="entry name" value="HIS_KIN"/>
    <property type="match status" value="1"/>
</dbReference>
<keyword evidence="10" id="KW-1185">Reference proteome</keyword>
<dbReference type="InterPro" id="IPR000014">
    <property type="entry name" value="PAS"/>
</dbReference>
<dbReference type="InterPro" id="IPR003018">
    <property type="entry name" value="GAF"/>
</dbReference>
<feature type="domain" description="Histidine kinase" evidence="6">
    <location>
        <begin position="869"/>
        <end position="1083"/>
    </location>
</feature>
<gene>
    <name evidence="9" type="ORF">CLV48_107152</name>
</gene>
<dbReference type="AlphaFoldDB" id="A0A2P8E1T5"/>
<dbReference type="PANTHER" id="PTHR43304">
    <property type="entry name" value="PHYTOCHROME-LIKE PROTEIN CPH1"/>
    <property type="match status" value="1"/>
</dbReference>
<dbReference type="SUPFAM" id="SSF47384">
    <property type="entry name" value="Homodimeric domain of signal transducing histidine kinase"/>
    <property type="match status" value="1"/>
</dbReference>
<evidence type="ECO:0000256" key="5">
    <source>
        <dbReference type="ARBA" id="ARBA00022777"/>
    </source>
</evidence>
<evidence type="ECO:0000256" key="1">
    <source>
        <dbReference type="ARBA" id="ARBA00000085"/>
    </source>
</evidence>
<dbReference type="Pfam" id="PF13426">
    <property type="entry name" value="PAS_9"/>
    <property type="match status" value="1"/>
</dbReference>
<dbReference type="Proteomes" id="UP000240708">
    <property type="component" value="Unassembled WGS sequence"/>
</dbReference>
<evidence type="ECO:0000259" key="8">
    <source>
        <dbReference type="PROSITE" id="PS50113"/>
    </source>
</evidence>
<dbReference type="InterPro" id="IPR000700">
    <property type="entry name" value="PAS-assoc_C"/>
</dbReference>
<dbReference type="OrthoDB" id="9766459at2"/>
<dbReference type="SUPFAM" id="SSF55781">
    <property type="entry name" value="GAF domain-like"/>
    <property type="match status" value="1"/>
</dbReference>
<evidence type="ECO:0000259" key="7">
    <source>
        <dbReference type="PROSITE" id="PS50112"/>
    </source>
</evidence>
<dbReference type="InterPro" id="IPR036890">
    <property type="entry name" value="HATPase_C_sf"/>
</dbReference>
<accession>A0A2P8E1T5</accession>
<evidence type="ECO:0000256" key="4">
    <source>
        <dbReference type="ARBA" id="ARBA00022679"/>
    </source>
</evidence>
<evidence type="ECO:0000256" key="3">
    <source>
        <dbReference type="ARBA" id="ARBA00022553"/>
    </source>
</evidence>
<feature type="domain" description="PAS" evidence="7">
    <location>
        <begin position="347"/>
        <end position="401"/>
    </location>
</feature>
<keyword evidence="3" id="KW-0597">Phosphoprotein</keyword>
<dbReference type="PRINTS" id="PR00344">
    <property type="entry name" value="BCTRLSENSOR"/>
</dbReference>